<accession>A0A2I1K4J7</accession>
<feature type="domain" description="FAD dependent oxidoreductase" evidence="5">
    <location>
        <begin position="3"/>
        <end position="346"/>
    </location>
</feature>
<organism evidence="6 7">
    <name type="scientific">Falseniella ignava</name>
    <dbReference type="NCBI Taxonomy" id="137730"/>
    <lineage>
        <taxon>Bacteria</taxon>
        <taxon>Bacillati</taxon>
        <taxon>Bacillota</taxon>
        <taxon>Bacilli</taxon>
        <taxon>Lactobacillales</taxon>
        <taxon>Aerococcaceae</taxon>
        <taxon>Falseniella</taxon>
    </lineage>
</organism>
<dbReference type="GO" id="GO:0016491">
    <property type="term" value="F:oxidoreductase activity"/>
    <property type="evidence" value="ECO:0007669"/>
    <property type="project" value="UniProtKB-KW"/>
</dbReference>
<dbReference type="Gene3D" id="3.30.9.10">
    <property type="entry name" value="D-Amino Acid Oxidase, subunit A, domain 2"/>
    <property type="match status" value="1"/>
</dbReference>
<dbReference type="InterPro" id="IPR036188">
    <property type="entry name" value="FAD/NAD-bd_sf"/>
</dbReference>
<evidence type="ECO:0000256" key="3">
    <source>
        <dbReference type="ARBA" id="ARBA00022630"/>
    </source>
</evidence>
<evidence type="ECO:0000256" key="2">
    <source>
        <dbReference type="ARBA" id="ARBA00009410"/>
    </source>
</evidence>
<dbReference type="OrthoDB" id="9805337at2"/>
<dbReference type="Gene3D" id="3.50.50.60">
    <property type="entry name" value="FAD/NAD(P)-binding domain"/>
    <property type="match status" value="1"/>
</dbReference>
<gene>
    <name evidence="6" type="ORF">CYJ57_01190</name>
</gene>
<protein>
    <submittedName>
        <fullName evidence="6">FAD-dependent oxidoreductase</fullName>
    </submittedName>
</protein>
<comment type="similarity">
    <text evidence="2">Belongs to the DadA oxidoreductase family.</text>
</comment>
<dbReference type="EMBL" id="PKHE01000002">
    <property type="protein sequence ID" value="PKY90507.1"/>
    <property type="molecule type" value="Genomic_DNA"/>
</dbReference>
<dbReference type="InterPro" id="IPR006076">
    <property type="entry name" value="FAD-dep_OxRdtase"/>
</dbReference>
<evidence type="ECO:0000313" key="7">
    <source>
        <dbReference type="Proteomes" id="UP000234384"/>
    </source>
</evidence>
<dbReference type="PANTHER" id="PTHR13847">
    <property type="entry name" value="SARCOSINE DEHYDROGENASE-RELATED"/>
    <property type="match status" value="1"/>
</dbReference>
<dbReference type="SUPFAM" id="SSF51905">
    <property type="entry name" value="FAD/NAD(P)-binding domain"/>
    <property type="match status" value="1"/>
</dbReference>
<evidence type="ECO:0000256" key="4">
    <source>
        <dbReference type="ARBA" id="ARBA00023002"/>
    </source>
</evidence>
<reference evidence="6 7" key="1">
    <citation type="submission" date="2017-12" db="EMBL/GenBank/DDBJ databases">
        <title>Phylogenetic diversity of female urinary microbiome.</title>
        <authorList>
            <person name="Thomas-White K."/>
            <person name="Wolfe A.J."/>
        </authorList>
    </citation>
    <scope>NUCLEOTIDE SEQUENCE [LARGE SCALE GENOMIC DNA]</scope>
    <source>
        <strain evidence="6 7">UMB0898</strain>
    </source>
</reference>
<dbReference type="Proteomes" id="UP000234384">
    <property type="component" value="Unassembled WGS sequence"/>
</dbReference>
<dbReference type="SUPFAM" id="SSF54373">
    <property type="entry name" value="FAD-linked reductases, C-terminal domain"/>
    <property type="match status" value="1"/>
</dbReference>
<dbReference type="RefSeq" id="WP_101953742.1">
    <property type="nucleotide sequence ID" value="NZ_PKHE01000002.1"/>
</dbReference>
<name>A0A2I1K4J7_9LACT</name>
<evidence type="ECO:0000256" key="1">
    <source>
        <dbReference type="ARBA" id="ARBA00001974"/>
    </source>
</evidence>
<dbReference type="Pfam" id="PF01266">
    <property type="entry name" value="DAO"/>
    <property type="match status" value="1"/>
</dbReference>
<keyword evidence="3" id="KW-0285">Flavoprotein</keyword>
<dbReference type="GO" id="GO:0005737">
    <property type="term" value="C:cytoplasm"/>
    <property type="evidence" value="ECO:0007669"/>
    <property type="project" value="TreeGrafter"/>
</dbReference>
<proteinExistence type="inferred from homology"/>
<dbReference type="PANTHER" id="PTHR13847:SF286">
    <property type="entry name" value="D-AMINO ACID DEHYDROGENASE"/>
    <property type="match status" value="1"/>
</dbReference>
<evidence type="ECO:0000313" key="6">
    <source>
        <dbReference type="EMBL" id="PKY90507.1"/>
    </source>
</evidence>
<sequence length="373" mass="41860">MEVGIVGGGIVGATAAYYLARNGVKVHLFDDDTGQATKAAAGIICPWFSLRRNQAWYQLVRRGAEFYHQLTHDLIEDGYPADEIYQVDGALLIRKTERRIQQDVDQYREKITDSPSIGEIKSLTSEEISPYFPLVNSEFPATWVSGGGRVHGERLIAILRQAIEHYGGTLHNQRVRLKSTDGQIQVDTGDTLFQFDQLLLSVGAWLPELLEPLGYQVDIHPQKGQLLVYQSGAWCNQHWPVVMPFGQGDIIPFNNGELIIGATHENEAGFDLEPDYEPLQDLLDEANQWIKGHALHLDEAREIRIGTRGQTSDYSVLLGQVPQLANVWAVSGLGSSGLTSGPYIGYQWSQRVLHHQWEINETDYPIEKYIQPQ</sequence>
<dbReference type="AlphaFoldDB" id="A0A2I1K4J7"/>
<comment type="cofactor">
    <cofactor evidence="1">
        <name>FAD</name>
        <dbReference type="ChEBI" id="CHEBI:57692"/>
    </cofactor>
</comment>
<evidence type="ECO:0000259" key="5">
    <source>
        <dbReference type="Pfam" id="PF01266"/>
    </source>
</evidence>
<comment type="caution">
    <text evidence="6">The sequence shown here is derived from an EMBL/GenBank/DDBJ whole genome shotgun (WGS) entry which is preliminary data.</text>
</comment>
<keyword evidence="4" id="KW-0560">Oxidoreductase</keyword>